<keyword evidence="2" id="KW-1185">Reference proteome</keyword>
<dbReference type="Proteomes" id="UP000826722">
    <property type="component" value="Chromosome"/>
</dbReference>
<dbReference type="KEGG" id="mpau:ZMTM_16470"/>
<dbReference type="SUPFAM" id="SSF64076">
    <property type="entry name" value="MTH938-like"/>
    <property type="match status" value="1"/>
</dbReference>
<dbReference type="Gene3D" id="3.40.1230.10">
    <property type="entry name" value="MTH938-like"/>
    <property type="match status" value="1"/>
</dbReference>
<evidence type="ECO:0000313" key="1">
    <source>
        <dbReference type="EMBL" id="BCM25388.1"/>
    </source>
</evidence>
<accession>A0A8D5G3L2</accession>
<gene>
    <name evidence="1" type="ORF">ZMTM_16470</name>
</gene>
<sequence length="129" mass="14088">MKLHLTKAAGNQLITGYGAGWIQVNELRYTQSLIVLPELVIPDWDVQTFSDLTEAHFEKLIESTSGSAKLEVVLLGTGEKHQFIHPKLSRALIEAGIGIECMDTAAACRTYNILMAEGRNVAAALLLSH</sequence>
<dbReference type="AlphaFoldDB" id="A0A8D5G3L2"/>
<organism evidence="1 2">
    <name type="scientific">Methyloradius palustris</name>
    <dbReference type="NCBI Taxonomy" id="2778876"/>
    <lineage>
        <taxon>Bacteria</taxon>
        <taxon>Pseudomonadati</taxon>
        <taxon>Pseudomonadota</taxon>
        <taxon>Betaproteobacteria</taxon>
        <taxon>Nitrosomonadales</taxon>
        <taxon>Methylophilaceae</taxon>
        <taxon>Methyloradius</taxon>
    </lineage>
</organism>
<evidence type="ECO:0008006" key="3">
    <source>
        <dbReference type="Google" id="ProtNLM"/>
    </source>
</evidence>
<dbReference type="RefSeq" id="WP_221763480.1">
    <property type="nucleotide sequence ID" value="NZ_AP024110.1"/>
</dbReference>
<dbReference type="EMBL" id="AP024110">
    <property type="protein sequence ID" value="BCM25388.1"/>
    <property type="molecule type" value="Genomic_DNA"/>
</dbReference>
<reference evidence="1" key="1">
    <citation type="journal article" date="2021" name="Arch. Microbiol.">
        <title>Methyloradius palustris gen. nov., sp. nov., a methanol-oxidizing bacterium isolated from snow.</title>
        <authorList>
            <person name="Miyadera T."/>
            <person name="Kojima H."/>
            <person name="Fukui M."/>
        </authorList>
    </citation>
    <scope>NUCLEOTIDE SEQUENCE</scope>
    <source>
        <strain evidence="1">Zm11</strain>
    </source>
</reference>
<dbReference type="CDD" id="cd05560">
    <property type="entry name" value="Xcc1710_like"/>
    <property type="match status" value="1"/>
</dbReference>
<dbReference type="InterPro" id="IPR036748">
    <property type="entry name" value="MTH938-like_sf"/>
</dbReference>
<proteinExistence type="predicted"/>
<name>A0A8D5G3L2_9PROT</name>
<dbReference type="PANTHER" id="PTHR21192">
    <property type="entry name" value="NUCLEAR PROTEIN E3-3"/>
    <property type="match status" value="1"/>
</dbReference>
<protein>
    <recommendedName>
        <fullName evidence="3">Xcc1710-like domain-containing protein</fullName>
    </recommendedName>
</protein>
<dbReference type="Pfam" id="PF04430">
    <property type="entry name" value="DUF498"/>
    <property type="match status" value="1"/>
</dbReference>
<dbReference type="InterPro" id="IPR007523">
    <property type="entry name" value="NDUFAF3/AAMDC"/>
</dbReference>
<dbReference type="PANTHER" id="PTHR21192:SF2">
    <property type="entry name" value="NADH DEHYDROGENASE [UBIQUINONE] 1 ALPHA SUBCOMPLEX ASSEMBLY FACTOR 3"/>
    <property type="match status" value="1"/>
</dbReference>
<evidence type="ECO:0000313" key="2">
    <source>
        <dbReference type="Proteomes" id="UP000826722"/>
    </source>
</evidence>